<dbReference type="Pfam" id="PF00400">
    <property type="entry name" value="WD40"/>
    <property type="match status" value="6"/>
</dbReference>
<feature type="compositionally biased region" description="Polar residues" evidence="8">
    <location>
        <begin position="877"/>
        <end position="886"/>
    </location>
</feature>
<evidence type="ECO:0000256" key="1">
    <source>
        <dbReference type="ARBA" id="ARBA00004123"/>
    </source>
</evidence>
<evidence type="ECO:0000256" key="3">
    <source>
        <dbReference type="ARBA" id="ARBA00022737"/>
    </source>
</evidence>
<feature type="region of interest" description="Disordered" evidence="8">
    <location>
        <begin position="53"/>
        <end position="121"/>
    </location>
</feature>
<dbReference type="InterPro" id="IPR019775">
    <property type="entry name" value="WD40_repeat_CS"/>
</dbReference>
<name>A0A2T0AEN7_RHOTO</name>
<feature type="repeat" description="WD" evidence="7">
    <location>
        <begin position="477"/>
        <end position="511"/>
    </location>
</feature>
<protein>
    <submittedName>
        <fullName evidence="10">TFIID and SAGA subunit</fullName>
    </submittedName>
</protein>
<sequence length="1967" mass="207307">MSTPQPPTQSGQQQQGGGGGGNPDASYRAILDYLAKRGHHKAALALQADLEGAAGGAGGSRPASPATAAAGGGRAVGLDDFTERNAPSAPRAGSAGAAGQQGQQRRRMDQSVAPGQMLVDPPSWEKGYEGIRAFVENSLDIHRPELEPILLPLFVHSYLDLVQIGCRDAADHFLNRFAPDHAPLYPSLIRLLASLRLPSHVDEDPSSHRWRHEPYHVRMSERGWGLLLGWLQGGGAGGGGVVAEGTEGRGRDRVLAIINERIKIDAIPGPPLRTSLASHGLETDYHPLLHSAHPHPSTGAPDTGTDSLKLGPAPRNPALEREVKRKLRDEGDDEADSKEGKKADEMAVDLGAAGAEGAEGEGSKAVATTDADEHAGKKATSTTEDLVSPFPAELPPYPAVFRTLDVQREVSLVREARKRIKLGGEAYAPEGALVPTNTGGAGAALGAALIGGEDGKKGEREDKRRGVAKPSVCLFTVHDAGESLTTVSFSEDSTMMATGFSESYIRLWSLNGKGLRALRTDLKSEEVGKIHDANGLGKLYNPEAPQTRKLIAHSGPIYSLSFDPVPGPSQPPRYLLSASADCTVRLWSLETFTNLVVYRGHREPVWAVEWGPRGVYFATASRDKTARLWITDKVNAVRIFAGHLSDVNCLAFHPNSLYLATGSSDRTCRLWDVQKGHCVRVFVGHRSSVQLVKISPDGRYLASASDDGLIILWSLASGARVKTFWGHQAPINSLSFSMESTVLVSGASDETVRVWDVATPPAEEDGGDASGGLAGAKLGGVGGAGGAKGRFPGLVGAGAEGKRRASAVAGMGGGKDGKDGEVGKKGDGLGLIPRATAGEGTCPDLLTTLATKRTPLLEVKFTPRNLCLAAGAMREASTGSASNSRPSPRGPTLPSRLDTALVLLSSPAERAAVGSRTTAEARECTHQASVLVRSFITPLNYLQSSPDTRSRRRQSPCSPPPPRRSIPTLPKPAPAPFACSTACEAHTDAGSRIRDAGEDRTDAAKGRRLVSSDVRPLLSISLEAFVPARDEPRMSSPPAPAPLTDSPTSSDSDSPPAPPKLSPDVVASLQLDLSWLDLRTPPSLPSSSKATSTSASDSGRATPLATLAARRITTQLQRPPLPRRRSKSLDDVKSHASSSGASTPDEWRREMGMNGYSGGEEASESSSVLRLDMAALQRAKGGLEVPPSATSASSRTASVARSVVASTVVGNGADQVSQPTRRRRSKAEDEAEEDRLAEWVRRTSSSSASSAGSAAAPVAAAPSPRLGTPGKVALPPRQPYAPVLPSPLSTCSYTSEDDAREEDDGFPFPSTPHPSTSTPTTASTTQSESSSPAAEAKPPTATPRKSPQLKRRPSNAARPSYHSYPSASTVTSSTATAVSTPAGPPGPPSASSSPSSALNPRSHTRGTSVSSSSQRPPLTPPESLSISPHLYAASAAELAWHDVLNARFGALAVSDLRFPQTGGMSFTGGSGSTGAGRAEGRNGGNATTPDQDSGRRGGWCGNELMGNAAAGGFATSTKEHLAGMLEEFVGMVPLGEGEETLHIVEYGALNSRSAGLVPPVIAHFANRELHSNTSVASSGDPDELLNFQVTHVDKPTADFRCLTEALDTRPDSYLRKQVDLSDVDLDGRVFSTFAARPSGVKVLPKKTVSVGFSAMSLHWPATDRKFRVAPATLAHGELMAFLSARASEFKPGGLLTLAYIARSEEAALASSSPQTSSPGAGASNSVPESPVGSPPSHRPLLEQRRSSEPHIFASLDNAPSAAAPAQPTSSVPVQTATKRKDIWAHLTGILGKAIQRLVSTNLLKPQIARQLLALPLHPRTPRQTNACLRASAHSWDTLKTEIVTISHPAWKGVEHGTVSVESWADYTIQLLKIFWEDEMRGILREVLGSRSACEWTLESLWTFAKEKVEEQPPHPLELEVQLIALRRRNRPPSVPTSPIGGQAPALPGKISIEQEAARPASRVDVMA</sequence>
<dbReference type="InterPro" id="IPR029063">
    <property type="entry name" value="SAM-dependent_MTases_sf"/>
</dbReference>
<dbReference type="Proteomes" id="UP000239560">
    <property type="component" value="Unassembled WGS sequence"/>
</dbReference>
<dbReference type="InterPro" id="IPR036322">
    <property type="entry name" value="WD40_repeat_dom_sf"/>
</dbReference>
<feature type="region of interest" description="Disordered" evidence="8">
    <location>
        <begin position="1464"/>
        <end position="1499"/>
    </location>
</feature>
<dbReference type="EMBL" id="LCTV02000003">
    <property type="protein sequence ID" value="PRQ76453.1"/>
    <property type="molecule type" value="Genomic_DNA"/>
</dbReference>
<gene>
    <name evidence="10" type="ORF">AAT19DRAFT_13475</name>
</gene>
<dbReference type="SUPFAM" id="SSF53335">
    <property type="entry name" value="S-adenosyl-L-methionine-dependent methyltransferases"/>
    <property type="match status" value="1"/>
</dbReference>
<dbReference type="PROSITE" id="PS50082">
    <property type="entry name" value="WD_REPEATS_2"/>
    <property type="match status" value="6"/>
</dbReference>
<evidence type="ECO:0000256" key="6">
    <source>
        <dbReference type="ARBA" id="ARBA00023242"/>
    </source>
</evidence>
<dbReference type="Gene3D" id="3.40.50.150">
    <property type="entry name" value="Vaccinia Virus protein VP39"/>
    <property type="match status" value="1"/>
</dbReference>
<evidence type="ECO:0000313" key="11">
    <source>
        <dbReference type="Proteomes" id="UP000239560"/>
    </source>
</evidence>
<dbReference type="GO" id="GO:0016251">
    <property type="term" value="F:RNA polymerase II general transcription initiation factor activity"/>
    <property type="evidence" value="ECO:0007669"/>
    <property type="project" value="TreeGrafter"/>
</dbReference>
<accession>A0A2T0AEN7</accession>
<feature type="region of interest" description="Disordered" evidence="8">
    <location>
        <begin position="942"/>
        <end position="973"/>
    </location>
</feature>
<feature type="compositionally biased region" description="Low complexity" evidence="8">
    <location>
        <begin position="1365"/>
        <end position="1381"/>
    </location>
</feature>
<dbReference type="PANTHER" id="PTHR19879:SF1">
    <property type="entry name" value="CANNONBALL-RELATED"/>
    <property type="match status" value="1"/>
</dbReference>
<feature type="region of interest" description="Disordered" evidence="8">
    <location>
        <begin position="286"/>
        <end position="390"/>
    </location>
</feature>
<feature type="region of interest" description="Disordered" evidence="8">
    <location>
        <begin position="874"/>
        <end position="895"/>
    </location>
</feature>
<evidence type="ECO:0000313" key="10">
    <source>
        <dbReference type="EMBL" id="PRQ76453.1"/>
    </source>
</evidence>
<dbReference type="OrthoDB" id="10266330at2759"/>
<feature type="compositionally biased region" description="Low complexity" evidence="8">
    <location>
        <begin position="1085"/>
        <end position="1118"/>
    </location>
</feature>
<keyword evidence="5" id="KW-0804">Transcription</keyword>
<feature type="region of interest" description="Disordered" evidence="8">
    <location>
        <begin position="1079"/>
        <end position="1423"/>
    </location>
</feature>
<dbReference type="CDD" id="cd08044">
    <property type="entry name" value="TAF5_NTD2"/>
    <property type="match status" value="1"/>
</dbReference>
<feature type="compositionally biased region" description="Basic and acidic residues" evidence="8">
    <location>
        <begin position="318"/>
        <end position="329"/>
    </location>
</feature>
<comment type="caution">
    <text evidence="10">The sequence shown here is derived from an EMBL/GenBank/DDBJ whole genome shotgun (WGS) entry which is preliminary data.</text>
</comment>
<feature type="region of interest" description="Disordered" evidence="8">
    <location>
        <begin position="1710"/>
        <end position="1742"/>
    </location>
</feature>
<feature type="region of interest" description="Disordered" evidence="8">
    <location>
        <begin position="1"/>
        <end position="26"/>
    </location>
</feature>
<evidence type="ECO:0000256" key="2">
    <source>
        <dbReference type="ARBA" id="ARBA00022574"/>
    </source>
</evidence>
<feature type="compositionally biased region" description="Low complexity" evidence="8">
    <location>
        <begin position="86"/>
        <end position="103"/>
    </location>
</feature>
<keyword evidence="2 7" id="KW-0853">WD repeat</keyword>
<dbReference type="PRINTS" id="PR00320">
    <property type="entry name" value="GPROTEINBRPT"/>
</dbReference>
<dbReference type="PROSITE" id="PS50294">
    <property type="entry name" value="WD_REPEATS_REGION"/>
    <property type="match status" value="5"/>
</dbReference>
<evidence type="ECO:0000256" key="8">
    <source>
        <dbReference type="SAM" id="MobiDB-lite"/>
    </source>
</evidence>
<feature type="compositionally biased region" description="Acidic residues" evidence="8">
    <location>
        <begin position="1295"/>
        <end position="1305"/>
    </location>
</feature>
<evidence type="ECO:0000256" key="7">
    <source>
        <dbReference type="PROSITE-ProRule" id="PRU00221"/>
    </source>
</evidence>
<evidence type="ECO:0000256" key="4">
    <source>
        <dbReference type="ARBA" id="ARBA00023015"/>
    </source>
</evidence>
<proteinExistence type="predicted"/>
<organism evidence="10 11">
    <name type="scientific">Rhodotorula toruloides</name>
    <name type="common">Yeast</name>
    <name type="synonym">Rhodosporidium toruloides</name>
    <dbReference type="NCBI Taxonomy" id="5286"/>
    <lineage>
        <taxon>Eukaryota</taxon>
        <taxon>Fungi</taxon>
        <taxon>Dikarya</taxon>
        <taxon>Basidiomycota</taxon>
        <taxon>Pucciniomycotina</taxon>
        <taxon>Microbotryomycetes</taxon>
        <taxon>Sporidiobolales</taxon>
        <taxon>Sporidiobolaceae</taxon>
        <taxon>Rhodotorula</taxon>
    </lineage>
</organism>
<evidence type="ECO:0000256" key="5">
    <source>
        <dbReference type="ARBA" id="ARBA00023163"/>
    </source>
</evidence>
<dbReference type="Pfam" id="PF04494">
    <property type="entry name" value="TFIID_NTD2"/>
    <property type="match status" value="1"/>
</dbReference>
<feature type="domain" description="TFIID subunit TAF5 NTD2" evidence="9">
    <location>
        <begin position="120"/>
        <end position="242"/>
    </location>
</feature>
<feature type="compositionally biased region" description="Low complexity" evidence="8">
    <location>
        <begin position="60"/>
        <end position="69"/>
    </location>
</feature>
<feature type="compositionally biased region" description="Polar residues" evidence="8">
    <location>
        <begin position="1398"/>
        <end position="1407"/>
    </location>
</feature>
<dbReference type="InterPro" id="IPR001680">
    <property type="entry name" value="WD40_rpt"/>
</dbReference>
<dbReference type="SMART" id="SM00320">
    <property type="entry name" value="WD40"/>
    <property type="match status" value="6"/>
</dbReference>
<feature type="compositionally biased region" description="Gly residues" evidence="8">
    <location>
        <begin position="1465"/>
        <end position="1474"/>
    </location>
</feature>
<dbReference type="InterPro" id="IPR015943">
    <property type="entry name" value="WD40/YVTN_repeat-like_dom_sf"/>
</dbReference>
<keyword evidence="4" id="KW-0805">Transcription regulation</keyword>
<keyword evidence="6" id="KW-0539">Nucleus</keyword>
<dbReference type="InterPro" id="IPR007582">
    <property type="entry name" value="TFIID_NTD2"/>
</dbReference>
<feature type="compositionally biased region" description="Low complexity" evidence="8">
    <location>
        <begin position="1244"/>
        <end position="1264"/>
    </location>
</feature>
<dbReference type="InterPro" id="IPR037264">
    <property type="entry name" value="TFIID_NTD2_sf"/>
</dbReference>
<reference evidence="10 11" key="1">
    <citation type="journal article" date="2018" name="Elife">
        <title>Functional genomics of lipid metabolism in the oleaginous yeast Rhodosporidium toruloides.</title>
        <authorList>
            <person name="Coradetti S.T."/>
            <person name="Pinel D."/>
            <person name="Geiselman G."/>
            <person name="Ito M."/>
            <person name="Mondo S."/>
            <person name="Reilly M.C."/>
            <person name="Cheng Y.F."/>
            <person name="Bauer S."/>
            <person name="Grigoriev I."/>
            <person name="Gladden J.M."/>
            <person name="Simmons B.A."/>
            <person name="Brem R."/>
            <person name="Arkin A.P."/>
            <person name="Skerker J.M."/>
        </authorList>
    </citation>
    <scope>NUCLEOTIDE SEQUENCE [LARGE SCALE GENOMIC DNA]</scope>
    <source>
        <strain evidence="10 11">NBRC 0880</strain>
    </source>
</reference>
<dbReference type="SUPFAM" id="SSF50978">
    <property type="entry name" value="WD40 repeat-like"/>
    <property type="match status" value="1"/>
</dbReference>
<dbReference type="PANTHER" id="PTHR19879">
    <property type="entry name" value="TRANSCRIPTION INITIATION FACTOR TFIID"/>
    <property type="match status" value="1"/>
</dbReference>
<feature type="region of interest" description="Disordered" evidence="8">
    <location>
        <begin position="1029"/>
        <end position="1063"/>
    </location>
</feature>
<comment type="subcellular location">
    <subcellularLocation>
        <location evidence="1">Nucleus</location>
    </subcellularLocation>
</comment>
<feature type="repeat" description="WD" evidence="7">
    <location>
        <begin position="640"/>
        <end position="681"/>
    </location>
</feature>
<feature type="compositionally biased region" description="Low complexity" evidence="8">
    <location>
        <begin position="1188"/>
        <end position="1209"/>
    </location>
</feature>
<feature type="repeat" description="WD" evidence="7">
    <location>
        <begin position="598"/>
        <end position="629"/>
    </location>
</feature>
<feature type="repeat" description="WD" evidence="7">
    <location>
        <begin position="724"/>
        <end position="765"/>
    </location>
</feature>
<feature type="compositionally biased region" description="Pro residues" evidence="8">
    <location>
        <begin position="1276"/>
        <end position="1285"/>
    </location>
</feature>
<dbReference type="CDD" id="cd00200">
    <property type="entry name" value="WD40"/>
    <property type="match status" value="1"/>
</dbReference>
<feature type="compositionally biased region" description="Low complexity" evidence="8">
    <location>
        <begin position="288"/>
        <end position="297"/>
    </location>
</feature>
<feature type="repeat" description="WD" evidence="7">
    <location>
        <begin position="682"/>
        <end position="723"/>
    </location>
</feature>
<evidence type="ECO:0000259" key="9">
    <source>
        <dbReference type="Pfam" id="PF04494"/>
    </source>
</evidence>
<keyword evidence="3" id="KW-0677">Repeat</keyword>
<dbReference type="SUPFAM" id="SSF160897">
    <property type="entry name" value="Taf5 N-terminal domain-like"/>
    <property type="match status" value="1"/>
</dbReference>
<feature type="compositionally biased region" description="Pro residues" evidence="8">
    <location>
        <begin position="957"/>
        <end position="973"/>
    </location>
</feature>
<dbReference type="GO" id="GO:0005669">
    <property type="term" value="C:transcription factor TFIID complex"/>
    <property type="evidence" value="ECO:0007669"/>
    <property type="project" value="TreeGrafter"/>
</dbReference>
<dbReference type="GO" id="GO:0006367">
    <property type="term" value="P:transcription initiation at RNA polymerase II promoter"/>
    <property type="evidence" value="ECO:0007669"/>
    <property type="project" value="TreeGrafter"/>
</dbReference>
<feature type="compositionally biased region" description="Low complexity" evidence="8">
    <location>
        <begin position="1313"/>
        <end position="1343"/>
    </location>
</feature>
<feature type="compositionally biased region" description="Low complexity" evidence="8">
    <location>
        <begin position="1042"/>
        <end position="1054"/>
    </location>
</feature>
<dbReference type="PROSITE" id="PS00678">
    <property type="entry name" value="WD_REPEATS_1"/>
    <property type="match status" value="2"/>
</dbReference>
<dbReference type="Gene3D" id="2.130.10.10">
    <property type="entry name" value="YVTN repeat-like/Quinoprotein amine dehydrogenase"/>
    <property type="match status" value="2"/>
</dbReference>
<feature type="repeat" description="WD" evidence="7">
    <location>
        <begin position="550"/>
        <end position="597"/>
    </location>
</feature>
<dbReference type="Gene3D" id="1.25.40.500">
    <property type="entry name" value="TFIID subunit TAF5, NTD2 domain"/>
    <property type="match status" value="1"/>
</dbReference>
<dbReference type="InterPro" id="IPR020472">
    <property type="entry name" value="WD40_PAC1"/>
</dbReference>